<dbReference type="EMBL" id="FTOR01000001">
    <property type="protein sequence ID" value="SIS76429.1"/>
    <property type="molecule type" value="Genomic_DNA"/>
</dbReference>
<evidence type="ECO:0000256" key="5">
    <source>
        <dbReference type="ARBA" id="ARBA00023136"/>
    </source>
</evidence>
<evidence type="ECO:0000256" key="2">
    <source>
        <dbReference type="ARBA" id="ARBA00022475"/>
    </source>
</evidence>
<dbReference type="InterPro" id="IPR001123">
    <property type="entry name" value="LeuE-type"/>
</dbReference>
<dbReference type="Proteomes" id="UP000186917">
    <property type="component" value="Unassembled WGS sequence"/>
</dbReference>
<feature type="transmembrane region" description="Helical" evidence="6">
    <location>
        <begin position="191"/>
        <end position="212"/>
    </location>
</feature>
<evidence type="ECO:0000313" key="8">
    <source>
        <dbReference type="Proteomes" id="UP000186917"/>
    </source>
</evidence>
<keyword evidence="5 6" id="KW-0472">Membrane</keyword>
<feature type="transmembrane region" description="Helical" evidence="6">
    <location>
        <begin position="74"/>
        <end position="92"/>
    </location>
</feature>
<dbReference type="PANTHER" id="PTHR30086:SF20">
    <property type="entry name" value="ARGININE EXPORTER PROTEIN ARGO-RELATED"/>
    <property type="match status" value="1"/>
</dbReference>
<dbReference type="AlphaFoldDB" id="A0A1N7LRP8"/>
<evidence type="ECO:0000256" key="1">
    <source>
        <dbReference type="ARBA" id="ARBA00004651"/>
    </source>
</evidence>
<evidence type="ECO:0000313" key="7">
    <source>
        <dbReference type="EMBL" id="SIS76429.1"/>
    </source>
</evidence>
<name>A0A1N7LRP8_9BACT</name>
<feature type="transmembrane region" description="Helical" evidence="6">
    <location>
        <begin position="152"/>
        <end position="171"/>
    </location>
</feature>
<dbReference type="OrthoDB" id="679767at2"/>
<dbReference type="STRING" id="477680.SAMN05421788_1011077"/>
<comment type="subcellular location">
    <subcellularLocation>
        <location evidence="1">Cell membrane</location>
        <topology evidence="1">Multi-pass membrane protein</topology>
    </subcellularLocation>
</comment>
<dbReference type="GO" id="GO:0015171">
    <property type="term" value="F:amino acid transmembrane transporter activity"/>
    <property type="evidence" value="ECO:0007669"/>
    <property type="project" value="TreeGrafter"/>
</dbReference>
<sequence length="220" mass="23877">MAFAALVKGLALGLMLSISVGPVIFTIIKQSINNGHKGGYFFIAGVSASDITLVVICNLFTTIFQSAIAHERTIGIAGSVFLIVLGIYNCFFKKVVIASEEHVKSKVFRKRDLAAIFFSGFFMNSLNPGALLFWFAASATILADSKTEAHPIQYRIIIFATCLIFVFLSDLAKVLLAGKIRSKLTAHNIHIINRISGLILMGFGVALIWGILSHNSVMGH</sequence>
<evidence type="ECO:0000256" key="4">
    <source>
        <dbReference type="ARBA" id="ARBA00022989"/>
    </source>
</evidence>
<reference evidence="8" key="1">
    <citation type="submission" date="2017-01" db="EMBL/GenBank/DDBJ databases">
        <authorList>
            <person name="Varghese N."/>
            <person name="Submissions S."/>
        </authorList>
    </citation>
    <scope>NUCLEOTIDE SEQUENCE [LARGE SCALE GENOMIC DNA]</scope>
    <source>
        <strain evidence="8">DSM 21054</strain>
    </source>
</reference>
<dbReference type="PANTHER" id="PTHR30086">
    <property type="entry name" value="ARGININE EXPORTER PROTEIN ARGO"/>
    <property type="match status" value="1"/>
</dbReference>
<dbReference type="GO" id="GO:0005886">
    <property type="term" value="C:plasma membrane"/>
    <property type="evidence" value="ECO:0007669"/>
    <property type="project" value="UniProtKB-SubCell"/>
</dbReference>
<evidence type="ECO:0000256" key="6">
    <source>
        <dbReference type="SAM" id="Phobius"/>
    </source>
</evidence>
<accession>A0A1N7LRP8</accession>
<keyword evidence="4 6" id="KW-1133">Transmembrane helix</keyword>
<gene>
    <name evidence="7" type="ORF">SAMN05421788_1011077</name>
</gene>
<dbReference type="Pfam" id="PF01810">
    <property type="entry name" value="LysE"/>
    <property type="match status" value="1"/>
</dbReference>
<keyword evidence="8" id="KW-1185">Reference proteome</keyword>
<protein>
    <submittedName>
        <fullName evidence="7">Threonine/homoserine/homoserine lactone efflux protein</fullName>
    </submittedName>
</protein>
<feature type="transmembrane region" description="Helical" evidence="6">
    <location>
        <begin position="40"/>
        <end position="68"/>
    </location>
</feature>
<dbReference type="RefSeq" id="WP_076376383.1">
    <property type="nucleotide sequence ID" value="NZ_AP017422.1"/>
</dbReference>
<feature type="transmembrane region" description="Helical" evidence="6">
    <location>
        <begin position="6"/>
        <end position="28"/>
    </location>
</feature>
<keyword evidence="3 6" id="KW-0812">Transmembrane</keyword>
<organism evidence="7 8">
    <name type="scientific">Filimonas lacunae</name>
    <dbReference type="NCBI Taxonomy" id="477680"/>
    <lineage>
        <taxon>Bacteria</taxon>
        <taxon>Pseudomonadati</taxon>
        <taxon>Bacteroidota</taxon>
        <taxon>Chitinophagia</taxon>
        <taxon>Chitinophagales</taxon>
        <taxon>Chitinophagaceae</taxon>
        <taxon>Filimonas</taxon>
    </lineage>
</organism>
<evidence type="ECO:0000256" key="3">
    <source>
        <dbReference type="ARBA" id="ARBA00022692"/>
    </source>
</evidence>
<proteinExistence type="predicted"/>
<keyword evidence="2" id="KW-1003">Cell membrane</keyword>
<feature type="transmembrane region" description="Helical" evidence="6">
    <location>
        <begin position="113"/>
        <end position="137"/>
    </location>
</feature>